<comment type="caution">
    <text evidence="7">The sequence shown here is derived from an EMBL/GenBank/DDBJ whole genome shotgun (WGS) entry which is preliminary data.</text>
</comment>
<dbReference type="InterPro" id="IPR030878">
    <property type="entry name" value="Ribosomal_uL15"/>
</dbReference>
<feature type="chain" id="PRO_5045910268" evidence="5">
    <location>
        <begin position="19"/>
        <end position="308"/>
    </location>
</feature>
<dbReference type="Proteomes" id="UP001527925">
    <property type="component" value="Unassembled WGS sequence"/>
</dbReference>
<dbReference type="InterPro" id="IPR021131">
    <property type="entry name" value="Ribosomal_uL15/eL18"/>
</dbReference>
<gene>
    <name evidence="7" type="primary">MRPL10</name>
    <name evidence="7" type="ORF">HK105_207905</name>
</gene>
<dbReference type="InterPro" id="IPR036227">
    <property type="entry name" value="Ribosomal_uL15/eL18_sf"/>
</dbReference>
<dbReference type="HAMAP" id="MF_01341">
    <property type="entry name" value="Ribosomal_uL15"/>
    <property type="match status" value="1"/>
</dbReference>
<evidence type="ECO:0000313" key="7">
    <source>
        <dbReference type="EMBL" id="KAL2912597.1"/>
    </source>
</evidence>
<evidence type="ECO:0000256" key="5">
    <source>
        <dbReference type="SAM" id="SignalP"/>
    </source>
</evidence>
<comment type="similarity">
    <text evidence="1">Belongs to the universal ribosomal protein uL15 family.</text>
</comment>
<dbReference type="EMBL" id="JADGIZ020000061">
    <property type="protein sequence ID" value="KAL2912597.1"/>
    <property type="molecule type" value="Genomic_DNA"/>
</dbReference>
<feature type="compositionally biased region" description="Basic residues" evidence="4">
    <location>
        <begin position="94"/>
        <end position="121"/>
    </location>
</feature>
<evidence type="ECO:0000256" key="2">
    <source>
        <dbReference type="ARBA" id="ARBA00022980"/>
    </source>
</evidence>
<keyword evidence="3" id="KW-0687">Ribonucleoprotein</keyword>
<feature type="signal peptide" evidence="5">
    <location>
        <begin position="1"/>
        <end position="18"/>
    </location>
</feature>
<evidence type="ECO:0000313" key="8">
    <source>
        <dbReference type="Proteomes" id="UP001527925"/>
    </source>
</evidence>
<feature type="domain" description="Large ribosomal subunit protein uL15/eL18" evidence="6">
    <location>
        <begin position="161"/>
        <end position="234"/>
    </location>
</feature>
<proteinExistence type="inferred from homology"/>
<dbReference type="SUPFAM" id="SSF52080">
    <property type="entry name" value="Ribosomal proteins L15p and L18e"/>
    <property type="match status" value="1"/>
</dbReference>
<reference evidence="7 8" key="1">
    <citation type="submission" date="2023-09" db="EMBL/GenBank/DDBJ databases">
        <title>Pangenome analysis of Batrachochytrium dendrobatidis and related Chytrids.</title>
        <authorList>
            <person name="Yacoub M.N."/>
            <person name="Stajich J.E."/>
            <person name="James T.Y."/>
        </authorList>
    </citation>
    <scope>NUCLEOTIDE SEQUENCE [LARGE SCALE GENOMIC DNA]</scope>
    <source>
        <strain evidence="7 8">JEL0888</strain>
    </source>
</reference>
<dbReference type="InterPro" id="IPR005749">
    <property type="entry name" value="Ribosomal_uL15_bac-type"/>
</dbReference>
<organism evidence="7 8">
    <name type="scientific">Polyrhizophydium stewartii</name>
    <dbReference type="NCBI Taxonomy" id="2732419"/>
    <lineage>
        <taxon>Eukaryota</taxon>
        <taxon>Fungi</taxon>
        <taxon>Fungi incertae sedis</taxon>
        <taxon>Chytridiomycota</taxon>
        <taxon>Chytridiomycota incertae sedis</taxon>
        <taxon>Chytridiomycetes</taxon>
        <taxon>Rhizophydiales</taxon>
        <taxon>Rhizophydiales incertae sedis</taxon>
        <taxon>Polyrhizophydium</taxon>
    </lineage>
</organism>
<accession>A0ABR4MZ86</accession>
<evidence type="ECO:0000256" key="1">
    <source>
        <dbReference type="ARBA" id="ARBA00007320"/>
    </source>
</evidence>
<evidence type="ECO:0000259" key="6">
    <source>
        <dbReference type="Pfam" id="PF00828"/>
    </source>
</evidence>
<dbReference type="Gene3D" id="3.100.10.10">
    <property type="match status" value="1"/>
</dbReference>
<dbReference type="Pfam" id="PF00828">
    <property type="entry name" value="Ribosomal_L27A"/>
    <property type="match status" value="1"/>
</dbReference>
<feature type="region of interest" description="Disordered" evidence="4">
    <location>
        <begin position="58"/>
        <end position="132"/>
    </location>
</feature>
<dbReference type="PANTHER" id="PTHR12934:SF11">
    <property type="entry name" value="LARGE RIBOSOMAL SUBUNIT PROTEIN UL15M"/>
    <property type="match status" value="1"/>
</dbReference>
<keyword evidence="2" id="KW-0689">Ribosomal protein</keyword>
<evidence type="ECO:0000256" key="4">
    <source>
        <dbReference type="SAM" id="MobiDB-lite"/>
    </source>
</evidence>
<feature type="compositionally biased region" description="Low complexity" evidence="4">
    <location>
        <begin position="58"/>
        <end position="74"/>
    </location>
</feature>
<keyword evidence="8" id="KW-1185">Reference proteome</keyword>
<protein>
    <submittedName>
        <fullName evidence="7">YmL10</fullName>
    </submittedName>
</protein>
<name>A0ABR4MZ86_9FUNG</name>
<sequence>MIRILAAASPALLLRGAALPATAAAAAAAAAAATASRRAALSSISAAAGAVRRAATVPERSALSAHARSASTTAMVRPPSEFLHASNVKPNPGSRKKAKRLGRGGKGKTAGRGRKGYKARQGKSGPVPGFAGGQTTIIKGIPKLGRQLKASRAKRGSYRPLALDTLQHWIDTKRIDPTKKITIRELLPCMGRVKDGVVLLATGAQFLKTKVDIEVTRATLGAIKAVEAAGGKVTTVYHNSEIIRATLFPEKYVEIPTIAVPNDPRNIARYTDPERRGYLAPLVKGADKSQLIQKLLDEVKTIAEKSRK</sequence>
<keyword evidence="5" id="KW-0732">Signal</keyword>
<dbReference type="PANTHER" id="PTHR12934">
    <property type="entry name" value="50S RIBOSOMAL PROTEIN L15"/>
    <property type="match status" value="1"/>
</dbReference>
<evidence type="ECO:0000256" key="3">
    <source>
        <dbReference type="ARBA" id="ARBA00023274"/>
    </source>
</evidence>